<protein>
    <submittedName>
        <fullName evidence="14">Iron complex outermembrane recepter protein</fullName>
    </submittedName>
</protein>
<accession>A0A1H0ALW2</accession>
<dbReference type="Gene3D" id="2.170.130.10">
    <property type="entry name" value="TonB-dependent receptor, plug domain"/>
    <property type="match status" value="1"/>
</dbReference>
<sequence length="737" mass="79881">MKRIPIMKGQLLAAAIVCAVAAGFTPAAAYAQETAETPAPAGGQKISEYTMDKVVVEGKQDRPDSPGALADGFALNSGGVGFLGEKAVLETPFTQTTLSNKTVETFGAPGLPLDSILTNSPSVQAAGSVLHNDFTFRGFRANGTSSYVNGIPGMFTQFNAPTFMIDRIDLISGPNGGISGTGSHYESNAAGGLINFVAKKAPEEALTRYTQTFSGYGSFGEYLDIARRFGQDNAWGVRINTELVNGETSIHGENIKARGIFANIDHRDEKSATNILTGYRYIEVEGGMRWFKLGSAVTKLPKAPESSADYGFDGMVKASRGWILALNHEQKISEDWKAFFNGGLNRNNLTKNVSGVNSAFTIKNNAGDYDLYVNNGGTPMNTYYAQLGAQGRIIGGEVQHTLTLALDHSWRNRKSATGYVNKTIGAGNIYTGFVQERLPNGDYSTGLAEKQKLWGWSVVDQIDYQKWQFLVGVHKHFATVDSYTPATGKRTASVDSDAFSPTYGVVYKAADNLSVYASHSESFDKGTVVSNTYVNSGEILAPAKTKQNEIGIKHEHAGILTALSFFDISQANNIEVALAGDNSKKYLIQDGKDRHKGVELSASGSLSDKWNVMGGFMLLDASREKTKGGQYDGYDVSGRARWNGIIALEYQADEKLGLVGRARYTGKSTINDEKIAVPGYTTFDLGLNYKTVLARTPAVFSLMCYNLTNKDYWMASRGDQLYVSRPRTVVLSARFDL</sequence>
<keyword evidence="3 9" id="KW-0813">Transport</keyword>
<name>A0A1H0ALW2_9FIRM</name>
<dbReference type="InterPro" id="IPR010105">
    <property type="entry name" value="TonB_sidphr_rcpt"/>
</dbReference>
<dbReference type="AlphaFoldDB" id="A0A1H0ALW2"/>
<dbReference type="SUPFAM" id="SSF56935">
    <property type="entry name" value="Porins"/>
    <property type="match status" value="1"/>
</dbReference>
<keyword evidence="8 9" id="KW-0998">Cell outer membrane</keyword>
<dbReference type="InterPro" id="IPR039426">
    <property type="entry name" value="TonB-dep_rcpt-like"/>
</dbReference>
<dbReference type="Pfam" id="PF00593">
    <property type="entry name" value="TonB_dep_Rec_b-barrel"/>
    <property type="match status" value="1"/>
</dbReference>
<dbReference type="OrthoDB" id="9775095at2"/>
<gene>
    <name evidence="14" type="ORF">SAMN04488502_1207</name>
</gene>
<dbReference type="GO" id="GO:0015344">
    <property type="term" value="F:siderophore uptake transmembrane transporter activity"/>
    <property type="evidence" value="ECO:0007669"/>
    <property type="project" value="TreeGrafter"/>
</dbReference>
<evidence type="ECO:0000256" key="5">
    <source>
        <dbReference type="ARBA" id="ARBA00022692"/>
    </source>
</evidence>
<dbReference type="GO" id="GO:0038023">
    <property type="term" value="F:signaling receptor activity"/>
    <property type="evidence" value="ECO:0007669"/>
    <property type="project" value="InterPro"/>
</dbReference>
<dbReference type="InterPro" id="IPR036942">
    <property type="entry name" value="Beta-barrel_TonB_sf"/>
</dbReference>
<keyword evidence="6 10" id="KW-0798">TonB box</keyword>
<comment type="similarity">
    <text evidence="2 9 10">Belongs to the TonB-dependent receptor family.</text>
</comment>
<evidence type="ECO:0000313" key="15">
    <source>
        <dbReference type="Proteomes" id="UP000214880"/>
    </source>
</evidence>
<dbReference type="PROSITE" id="PS52016">
    <property type="entry name" value="TONB_DEPENDENT_REC_3"/>
    <property type="match status" value="1"/>
</dbReference>
<dbReference type="CDD" id="cd01347">
    <property type="entry name" value="ligand_gated_channel"/>
    <property type="match status" value="1"/>
</dbReference>
<feature type="domain" description="TonB-dependent receptor-like beta-barrel" evidence="12">
    <location>
        <begin position="309"/>
        <end position="691"/>
    </location>
</feature>
<dbReference type="RefSeq" id="WP_092075128.1">
    <property type="nucleotide sequence ID" value="NZ_FNHB01000020.1"/>
</dbReference>
<evidence type="ECO:0000256" key="7">
    <source>
        <dbReference type="ARBA" id="ARBA00023136"/>
    </source>
</evidence>
<dbReference type="InterPro" id="IPR037066">
    <property type="entry name" value="Plug_dom_sf"/>
</dbReference>
<evidence type="ECO:0000256" key="3">
    <source>
        <dbReference type="ARBA" id="ARBA00022448"/>
    </source>
</evidence>
<dbReference type="EMBL" id="FNHB01000020">
    <property type="protein sequence ID" value="SDN34530.1"/>
    <property type="molecule type" value="Genomic_DNA"/>
</dbReference>
<evidence type="ECO:0000313" key="14">
    <source>
        <dbReference type="EMBL" id="SDN34530.1"/>
    </source>
</evidence>
<dbReference type="GO" id="GO:0009279">
    <property type="term" value="C:cell outer membrane"/>
    <property type="evidence" value="ECO:0007669"/>
    <property type="project" value="UniProtKB-SubCell"/>
</dbReference>
<evidence type="ECO:0000256" key="8">
    <source>
        <dbReference type="ARBA" id="ARBA00023237"/>
    </source>
</evidence>
<proteinExistence type="inferred from homology"/>
<feature type="signal peptide" evidence="11">
    <location>
        <begin position="1"/>
        <end position="31"/>
    </location>
</feature>
<keyword evidence="7 9" id="KW-0472">Membrane</keyword>
<dbReference type="PANTHER" id="PTHR32552:SF82">
    <property type="entry name" value="FCUA PROTEIN"/>
    <property type="match status" value="1"/>
</dbReference>
<evidence type="ECO:0000256" key="1">
    <source>
        <dbReference type="ARBA" id="ARBA00004571"/>
    </source>
</evidence>
<evidence type="ECO:0000256" key="4">
    <source>
        <dbReference type="ARBA" id="ARBA00022452"/>
    </source>
</evidence>
<keyword evidence="5 9" id="KW-0812">Transmembrane</keyword>
<organism evidence="14 15">
    <name type="scientific">Dendrosporobacter quercicolus</name>
    <dbReference type="NCBI Taxonomy" id="146817"/>
    <lineage>
        <taxon>Bacteria</taxon>
        <taxon>Bacillati</taxon>
        <taxon>Bacillota</taxon>
        <taxon>Negativicutes</taxon>
        <taxon>Selenomonadales</taxon>
        <taxon>Sporomusaceae</taxon>
        <taxon>Dendrosporobacter</taxon>
    </lineage>
</organism>
<dbReference type="NCBIfam" id="TIGR01783">
    <property type="entry name" value="TonB-siderophor"/>
    <property type="match status" value="1"/>
</dbReference>
<evidence type="ECO:0000256" key="11">
    <source>
        <dbReference type="SAM" id="SignalP"/>
    </source>
</evidence>
<keyword evidence="11" id="KW-0732">Signal</keyword>
<dbReference type="PANTHER" id="PTHR32552">
    <property type="entry name" value="FERRICHROME IRON RECEPTOR-RELATED"/>
    <property type="match status" value="1"/>
</dbReference>
<evidence type="ECO:0000256" key="9">
    <source>
        <dbReference type="PROSITE-ProRule" id="PRU01360"/>
    </source>
</evidence>
<evidence type="ECO:0000259" key="12">
    <source>
        <dbReference type="Pfam" id="PF00593"/>
    </source>
</evidence>
<dbReference type="GO" id="GO:0015891">
    <property type="term" value="P:siderophore transport"/>
    <property type="evidence" value="ECO:0007669"/>
    <property type="project" value="InterPro"/>
</dbReference>
<feature type="chain" id="PRO_5011518419" evidence="11">
    <location>
        <begin position="32"/>
        <end position="737"/>
    </location>
</feature>
<keyword evidence="4 9" id="KW-1134">Transmembrane beta strand</keyword>
<keyword evidence="15" id="KW-1185">Reference proteome</keyword>
<dbReference type="Proteomes" id="UP000214880">
    <property type="component" value="Unassembled WGS sequence"/>
</dbReference>
<evidence type="ECO:0000259" key="13">
    <source>
        <dbReference type="Pfam" id="PF07715"/>
    </source>
</evidence>
<dbReference type="InterPro" id="IPR000531">
    <property type="entry name" value="Beta-barrel_TonB"/>
</dbReference>
<dbReference type="STRING" id="146817.SAMN04488502_1207"/>
<reference evidence="14 15" key="1">
    <citation type="submission" date="2016-10" db="EMBL/GenBank/DDBJ databases">
        <authorList>
            <person name="de Groot N.N."/>
        </authorList>
    </citation>
    <scope>NUCLEOTIDE SEQUENCE [LARGE SCALE GENOMIC DNA]</scope>
    <source>
        <strain evidence="14 15">DSM 1736</strain>
    </source>
</reference>
<dbReference type="Pfam" id="PF07715">
    <property type="entry name" value="Plug"/>
    <property type="match status" value="1"/>
</dbReference>
<dbReference type="InterPro" id="IPR012910">
    <property type="entry name" value="Plug_dom"/>
</dbReference>
<evidence type="ECO:0000256" key="10">
    <source>
        <dbReference type="RuleBase" id="RU003357"/>
    </source>
</evidence>
<comment type="subcellular location">
    <subcellularLocation>
        <location evidence="1 9">Cell outer membrane</location>
        <topology evidence="1 9">Multi-pass membrane protein</topology>
    </subcellularLocation>
</comment>
<dbReference type="Gene3D" id="2.40.170.20">
    <property type="entry name" value="TonB-dependent receptor, beta-barrel domain"/>
    <property type="match status" value="1"/>
</dbReference>
<evidence type="ECO:0000256" key="2">
    <source>
        <dbReference type="ARBA" id="ARBA00009810"/>
    </source>
</evidence>
<feature type="domain" description="TonB-dependent receptor plug" evidence="13">
    <location>
        <begin position="89"/>
        <end position="183"/>
    </location>
</feature>
<evidence type="ECO:0000256" key="6">
    <source>
        <dbReference type="ARBA" id="ARBA00023077"/>
    </source>
</evidence>